<evidence type="ECO:0000313" key="2">
    <source>
        <dbReference type="Proteomes" id="UP000247973"/>
    </source>
</evidence>
<reference evidence="1 2" key="1">
    <citation type="submission" date="2018-03" db="EMBL/GenBank/DDBJ databases">
        <title>Genomic Encyclopedia of Archaeal and Bacterial Type Strains, Phase II (KMG-II): from individual species to whole genera.</title>
        <authorList>
            <person name="Goeker M."/>
        </authorList>
    </citation>
    <scope>NUCLEOTIDE SEQUENCE [LARGE SCALE GENOMIC DNA]</scope>
    <source>
        <strain evidence="1 2">DSM 100214</strain>
    </source>
</reference>
<name>A0A2V3PM46_9BACT</name>
<sequence>MKKKKSTNRFAKIFFILVLVLGALFIFRGTIYRTAVTYKEDGSRKNYKVKDKNLAIFIEDNIKSNQAGDIESIIDLSQKITDLALTFSLEGKENDPNKTVLLRQANCVGYAAFAASVGNYLIEKYKLDEVWEAKPVKGKLYLFGVDMHSQFKNKSFKDHDFVIFRNKITKKEIAIDPTAYDRFGIERITKK</sequence>
<keyword evidence="2" id="KW-1185">Reference proteome</keyword>
<gene>
    <name evidence="1" type="ORF">CLV62_11781</name>
</gene>
<dbReference type="Proteomes" id="UP000247973">
    <property type="component" value="Unassembled WGS sequence"/>
</dbReference>
<organism evidence="1 2">
    <name type="scientific">Dysgonomonas alginatilytica</name>
    <dbReference type="NCBI Taxonomy" id="1605892"/>
    <lineage>
        <taxon>Bacteria</taxon>
        <taxon>Pseudomonadati</taxon>
        <taxon>Bacteroidota</taxon>
        <taxon>Bacteroidia</taxon>
        <taxon>Bacteroidales</taxon>
        <taxon>Dysgonomonadaceae</taxon>
        <taxon>Dysgonomonas</taxon>
    </lineage>
</organism>
<evidence type="ECO:0000313" key="1">
    <source>
        <dbReference type="EMBL" id="PXV62865.1"/>
    </source>
</evidence>
<evidence type="ECO:0008006" key="3">
    <source>
        <dbReference type="Google" id="ProtNLM"/>
    </source>
</evidence>
<dbReference type="RefSeq" id="WP_110311270.1">
    <property type="nucleotide sequence ID" value="NZ_QICL01000017.1"/>
</dbReference>
<protein>
    <recommendedName>
        <fullName evidence="3">Transglutaminase superfamily protein</fullName>
    </recommendedName>
</protein>
<comment type="caution">
    <text evidence="1">The sequence shown here is derived from an EMBL/GenBank/DDBJ whole genome shotgun (WGS) entry which is preliminary data.</text>
</comment>
<dbReference type="AlphaFoldDB" id="A0A2V3PM46"/>
<dbReference type="EMBL" id="QICL01000017">
    <property type="protein sequence ID" value="PXV62865.1"/>
    <property type="molecule type" value="Genomic_DNA"/>
</dbReference>
<accession>A0A2V3PM46</accession>
<proteinExistence type="predicted"/>
<dbReference type="OrthoDB" id="996585at2"/>